<dbReference type="PANTHER" id="PTHR33975">
    <property type="entry name" value="MYELIN-ASSOCIATED OLIGODENDROCYTE BASIC PROTEIN"/>
    <property type="match status" value="1"/>
</dbReference>
<sequence length="520" mass="56145">MTIQSSIMSMAVFLALLPMPSQAFTLSVPIGGKQNHQSLRSSPSSYTFSSFPGSNLNASFSNIRTLSPPVFTSAKAKATVQLPVPIWSRGSNSKLYAHYDMNDDVGKNDSNSSSNSIIEPTIIDKVLSTDYLNKGAKADTTIPIKRNMNHGVHPAIINAWKSIRNTFANRQLRQKSMTIFAAAIIMISVLFGGIIEDASAAGSGGRMGGSYGGSSRSRSPSSSRSYSSPSRSYSSPSSSYNRGYSRGYYSRPSVTVAPIIGSPGYGSYGYGVPTGVVVARGPSVVDFIFFLFFAGVAVNVISGIVNGGNDFSRSLDEASPLGKGVSVVQVSVALNVPRRDSPSSILTYLDQLSRTASTDSRVGISNLVSQVALELIRQKPYIFAANTEYKHFRDNDEKKATRYFNNVAVEERGKFEREGTNKYGGVDYSTTGNKLSDQQKLSAQATSAVITILIEIDGDETKLPQINNINDLQRALTTLATDVKVEDCLRSAEILWTPEGPDDVLSDKDVIIDYPKLRSV</sequence>
<keyword evidence="2" id="KW-0812">Transmembrane</keyword>
<protein>
    <submittedName>
        <fullName evidence="4">Uncharacterized protein</fullName>
    </submittedName>
</protein>
<name>A0A7S3Q2C8_9STRA</name>
<dbReference type="InterPro" id="IPR010903">
    <property type="entry name" value="DUF1517"/>
</dbReference>
<evidence type="ECO:0000313" key="4">
    <source>
        <dbReference type="EMBL" id="CAE0463609.1"/>
    </source>
</evidence>
<dbReference type="PANTHER" id="PTHR33975:SF2">
    <property type="entry name" value="MYELIN-ASSOCIATED OLIGODENDROCYTE BASIC PROTEIN"/>
    <property type="match status" value="1"/>
</dbReference>
<keyword evidence="2" id="KW-1133">Transmembrane helix</keyword>
<dbReference type="InterPro" id="IPR053023">
    <property type="entry name" value="FLAP_modulator"/>
</dbReference>
<feature type="chain" id="PRO_5031008384" evidence="3">
    <location>
        <begin position="24"/>
        <end position="520"/>
    </location>
</feature>
<dbReference type="Pfam" id="PF07466">
    <property type="entry name" value="DUF1517"/>
    <property type="match status" value="1"/>
</dbReference>
<keyword evidence="3" id="KW-0732">Signal</keyword>
<dbReference type="EMBL" id="HBIO01010894">
    <property type="protein sequence ID" value="CAE0463609.1"/>
    <property type="molecule type" value="Transcribed_RNA"/>
</dbReference>
<feature type="compositionally biased region" description="Low complexity" evidence="1">
    <location>
        <begin position="213"/>
        <end position="242"/>
    </location>
</feature>
<dbReference type="AlphaFoldDB" id="A0A7S3Q2C8"/>
<keyword evidence="2" id="KW-0472">Membrane</keyword>
<feature type="signal peptide" evidence="3">
    <location>
        <begin position="1"/>
        <end position="23"/>
    </location>
</feature>
<reference evidence="4" key="1">
    <citation type="submission" date="2021-01" db="EMBL/GenBank/DDBJ databases">
        <authorList>
            <person name="Corre E."/>
            <person name="Pelletier E."/>
            <person name="Niang G."/>
            <person name="Scheremetjew M."/>
            <person name="Finn R."/>
            <person name="Kale V."/>
            <person name="Holt S."/>
            <person name="Cochrane G."/>
            <person name="Meng A."/>
            <person name="Brown T."/>
            <person name="Cohen L."/>
        </authorList>
    </citation>
    <scope>NUCLEOTIDE SEQUENCE</scope>
    <source>
        <strain evidence="4">MM31A-1</strain>
    </source>
</reference>
<organism evidence="4">
    <name type="scientific">Chaetoceros debilis</name>
    <dbReference type="NCBI Taxonomy" id="122233"/>
    <lineage>
        <taxon>Eukaryota</taxon>
        <taxon>Sar</taxon>
        <taxon>Stramenopiles</taxon>
        <taxon>Ochrophyta</taxon>
        <taxon>Bacillariophyta</taxon>
        <taxon>Coscinodiscophyceae</taxon>
        <taxon>Chaetocerotophycidae</taxon>
        <taxon>Chaetocerotales</taxon>
        <taxon>Chaetocerotaceae</taxon>
        <taxon>Chaetoceros</taxon>
    </lineage>
</organism>
<accession>A0A7S3Q2C8</accession>
<feature type="transmembrane region" description="Helical" evidence="2">
    <location>
        <begin position="287"/>
        <end position="305"/>
    </location>
</feature>
<feature type="transmembrane region" description="Helical" evidence="2">
    <location>
        <begin position="177"/>
        <end position="195"/>
    </location>
</feature>
<evidence type="ECO:0000256" key="2">
    <source>
        <dbReference type="SAM" id="Phobius"/>
    </source>
</evidence>
<gene>
    <name evidence="4" type="ORF">CDEB00056_LOCUS8450</name>
</gene>
<evidence type="ECO:0000256" key="1">
    <source>
        <dbReference type="SAM" id="MobiDB-lite"/>
    </source>
</evidence>
<feature type="region of interest" description="Disordered" evidence="1">
    <location>
        <begin position="206"/>
        <end position="242"/>
    </location>
</feature>
<evidence type="ECO:0000256" key="3">
    <source>
        <dbReference type="SAM" id="SignalP"/>
    </source>
</evidence>
<proteinExistence type="predicted"/>